<dbReference type="AlphaFoldDB" id="A0A914ZZ34"/>
<keyword evidence="2" id="KW-1185">Reference proteome</keyword>
<reference evidence="3" key="1">
    <citation type="submission" date="2022-11" db="UniProtKB">
        <authorList>
            <consortium name="WormBaseParasite"/>
        </authorList>
    </citation>
    <scope>IDENTIFICATION</scope>
</reference>
<accession>A0A914ZZ34</accession>
<sequence length="82" mass="9432">KHTLETKGNRRAGVHTGHNSNFPLGPSADRHVEQLHALRSNVTQAHCELTHSFKKHTYILINVHWLNGNEGREMLVKHIWSH</sequence>
<evidence type="ECO:0000313" key="2">
    <source>
        <dbReference type="Proteomes" id="UP000887569"/>
    </source>
</evidence>
<name>A0A914ZZ34_PARUN</name>
<evidence type="ECO:0000313" key="3">
    <source>
        <dbReference type="WBParaSite" id="PgE041_g003_t06"/>
    </source>
</evidence>
<feature type="region of interest" description="Disordered" evidence="1">
    <location>
        <begin position="1"/>
        <end position="27"/>
    </location>
</feature>
<dbReference type="Proteomes" id="UP000887569">
    <property type="component" value="Unplaced"/>
</dbReference>
<dbReference type="WBParaSite" id="PgE041_g003_t06">
    <property type="protein sequence ID" value="PgE041_g003_t06"/>
    <property type="gene ID" value="PgE041_g003"/>
</dbReference>
<protein>
    <submittedName>
        <fullName evidence="3">Uncharacterized protein</fullName>
    </submittedName>
</protein>
<evidence type="ECO:0000256" key="1">
    <source>
        <dbReference type="SAM" id="MobiDB-lite"/>
    </source>
</evidence>
<organism evidence="2 3">
    <name type="scientific">Parascaris univalens</name>
    <name type="common">Nematode worm</name>
    <dbReference type="NCBI Taxonomy" id="6257"/>
    <lineage>
        <taxon>Eukaryota</taxon>
        <taxon>Metazoa</taxon>
        <taxon>Ecdysozoa</taxon>
        <taxon>Nematoda</taxon>
        <taxon>Chromadorea</taxon>
        <taxon>Rhabditida</taxon>
        <taxon>Spirurina</taxon>
        <taxon>Ascaridomorpha</taxon>
        <taxon>Ascaridoidea</taxon>
        <taxon>Ascarididae</taxon>
        <taxon>Parascaris</taxon>
    </lineage>
</organism>
<proteinExistence type="predicted"/>